<dbReference type="Proteomes" id="UP001159363">
    <property type="component" value="Chromosome X"/>
</dbReference>
<keyword evidence="2" id="KW-1185">Reference proteome</keyword>
<accession>A0ABQ9HSJ6</accession>
<reference evidence="1 2" key="1">
    <citation type="submission" date="2023-02" db="EMBL/GenBank/DDBJ databases">
        <title>LHISI_Scaffold_Assembly.</title>
        <authorList>
            <person name="Stuart O.P."/>
            <person name="Cleave R."/>
            <person name="Magrath M.J.L."/>
            <person name="Mikheyev A.S."/>
        </authorList>
    </citation>
    <scope>NUCLEOTIDE SEQUENCE [LARGE SCALE GENOMIC DNA]</scope>
    <source>
        <strain evidence="1">Daus_M_001</strain>
        <tissue evidence="1">Leg muscle</tissue>
    </source>
</reference>
<dbReference type="EMBL" id="JARBHB010000004">
    <property type="protein sequence ID" value="KAJ8887095.1"/>
    <property type="molecule type" value="Genomic_DNA"/>
</dbReference>
<proteinExistence type="predicted"/>
<evidence type="ECO:0000313" key="2">
    <source>
        <dbReference type="Proteomes" id="UP001159363"/>
    </source>
</evidence>
<comment type="caution">
    <text evidence="1">The sequence shown here is derived from an EMBL/GenBank/DDBJ whole genome shotgun (WGS) entry which is preliminary data.</text>
</comment>
<evidence type="ECO:0000313" key="1">
    <source>
        <dbReference type="EMBL" id="KAJ8887095.1"/>
    </source>
</evidence>
<organism evidence="1 2">
    <name type="scientific">Dryococelus australis</name>
    <dbReference type="NCBI Taxonomy" id="614101"/>
    <lineage>
        <taxon>Eukaryota</taxon>
        <taxon>Metazoa</taxon>
        <taxon>Ecdysozoa</taxon>
        <taxon>Arthropoda</taxon>
        <taxon>Hexapoda</taxon>
        <taxon>Insecta</taxon>
        <taxon>Pterygota</taxon>
        <taxon>Neoptera</taxon>
        <taxon>Polyneoptera</taxon>
        <taxon>Phasmatodea</taxon>
        <taxon>Verophasmatodea</taxon>
        <taxon>Anareolatae</taxon>
        <taxon>Phasmatidae</taxon>
        <taxon>Eurycanthinae</taxon>
        <taxon>Dryococelus</taxon>
    </lineage>
</organism>
<gene>
    <name evidence="1" type="ORF">PR048_013310</name>
</gene>
<name>A0ABQ9HSJ6_9NEOP</name>
<sequence>MAASQHNLLQLLASNFSNWKFRLECLLDEKQCKDVMKVEVTEKCKGVLPQDNKELLVKDARVPSIIMQCYNRSAHRNVFEQKSILSKSYVRRQFLSLKCKMGTDLEEHFQQFNRLMWDLEETGSKMDE</sequence>
<protein>
    <submittedName>
        <fullName evidence="1">Uncharacterized protein</fullName>
    </submittedName>
</protein>